<dbReference type="InterPro" id="IPR018895">
    <property type="entry name" value="DUF2474"/>
</dbReference>
<organism evidence="2 3">
    <name type="scientific">Maritimibacter harenae</name>
    <dbReference type="NCBI Taxonomy" id="2606218"/>
    <lineage>
        <taxon>Bacteria</taxon>
        <taxon>Pseudomonadati</taxon>
        <taxon>Pseudomonadota</taxon>
        <taxon>Alphaproteobacteria</taxon>
        <taxon>Rhodobacterales</taxon>
        <taxon>Roseobacteraceae</taxon>
        <taxon>Maritimibacter</taxon>
    </lineage>
</organism>
<evidence type="ECO:0000313" key="2">
    <source>
        <dbReference type="EMBL" id="MZR14178.1"/>
    </source>
</evidence>
<keyword evidence="1" id="KW-0812">Transmembrane</keyword>
<dbReference type="AlphaFoldDB" id="A0A845M6L4"/>
<proteinExistence type="predicted"/>
<reference evidence="2 3" key="1">
    <citation type="submission" date="2019-12" db="EMBL/GenBank/DDBJ databases">
        <title>Maritimibacter sp. nov. sp. isolated from sea sand.</title>
        <authorList>
            <person name="Kim J."/>
            <person name="Jeong S.E."/>
            <person name="Jung H.S."/>
            <person name="Jeon C.O."/>
        </authorList>
    </citation>
    <scope>NUCLEOTIDE SEQUENCE [LARGE SCALE GENOMIC DNA]</scope>
    <source>
        <strain evidence="2 3">DP07</strain>
    </source>
</reference>
<sequence length="41" mass="4631">MAKSPQNTRPAWKRVLWFVAIYAASVAVIGAVAYLIRLWIV</sequence>
<dbReference type="Pfam" id="PF10617">
    <property type="entry name" value="DUF2474"/>
    <property type="match status" value="1"/>
</dbReference>
<feature type="transmembrane region" description="Helical" evidence="1">
    <location>
        <begin position="15"/>
        <end position="36"/>
    </location>
</feature>
<dbReference type="EMBL" id="WTUX01000017">
    <property type="protein sequence ID" value="MZR14178.1"/>
    <property type="molecule type" value="Genomic_DNA"/>
</dbReference>
<comment type="caution">
    <text evidence="2">The sequence shown here is derived from an EMBL/GenBank/DDBJ whole genome shotgun (WGS) entry which is preliminary data.</text>
</comment>
<gene>
    <name evidence="2" type="ORF">GQE99_14235</name>
</gene>
<keyword evidence="1" id="KW-1133">Transmembrane helix</keyword>
<keyword evidence="3" id="KW-1185">Reference proteome</keyword>
<keyword evidence="1" id="KW-0472">Membrane</keyword>
<accession>A0A845M6L4</accession>
<protein>
    <submittedName>
        <fullName evidence="2">DUF2474 family protein</fullName>
    </submittedName>
</protein>
<evidence type="ECO:0000256" key="1">
    <source>
        <dbReference type="SAM" id="Phobius"/>
    </source>
</evidence>
<evidence type="ECO:0000313" key="3">
    <source>
        <dbReference type="Proteomes" id="UP000467322"/>
    </source>
</evidence>
<name>A0A845M6L4_9RHOB</name>
<dbReference type="RefSeq" id="WP_161352293.1">
    <property type="nucleotide sequence ID" value="NZ_WTUX01000017.1"/>
</dbReference>
<dbReference type="Proteomes" id="UP000467322">
    <property type="component" value="Unassembled WGS sequence"/>
</dbReference>